<dbReference type="PROSITE" id="PS51384">
    <property type="entry name" value="FAD_FR"/>
    <property type="match status" value="1"/>
</dbReference>
<dbReference type="Pfam" id="PF00175">
    <property type="entry name" value="NAD_binding_1"/>
    <property type="match status" value="1"/>
</dbReference>
<dbReference type="InterPro" id="IPR017938">
    <property type="entry name" value="Riboflavin_synthase-like_b-brl"/>
</dbReference>
<dbReference type="PANTHER" id="PTHR19384">
    <property type="entry name" value="NITRIC OXIDE SYNTHASE-RELATED"/>
    <property type="match status" value="1"/>
</dbReference>
<evidence type="ECO:0000256" key="3">
    <source>
        <dbReference type="ARBA" id="ARBA00007870"/>
    </source>
</evidence>
<dbReference type="InterPro" id="IPR013328">
    <property type="entry name" value="6PGD_dom2"/>
</dbReference>
<dbReference type="FunFam" id="1.10.1040.10:FF:000017">
    <property type="entry name" value="2-dehydropantoate 2-reductase"/>
    <property type="match status" value="1"/>
</dbReference>
<keyword evidence="4" id="KW-0285">Flavoprotein</keyword>
<dbReference type="InterPro" id="IPR003097">
    <property type="entry name" value="CysJ-like_FAD-binding"/>
</dbReference>
<comment type="similarity">
    <text evidence="3">Belongs to the ketopantoate reductase family.</text>
</comment>
<keyword evidence="6" id="KW-0521">NADP</keyword>
<dbReference type="GO" id="GO:0005829">
    <property type="term" value="C:cytosol"/>
    <property type="evidence" value="ECO:0007669"/>
    <property type="project" value="TreeGrafter"/>
</dbReference>
<dbReference type="GO" id="GO:0010181">
    <property type="term" value="F:FMN binding"/>
    <property type="evidence" value="ECO:0007669"/>
    <property type="project" value="TreeGrafter"/>
</dbReference>
<dbReference type="Pfam" id="PF02558">
    <property type="entry name" value="ApbA"/>
    <property type="match status" value="1"/>
</dbReference>
<dbReference type="InterPro" id="IPR003710">
    <property type="entry name" value="ApbA"/>
</dbReference>
<dbReference type="InterPro" id="IPR023173">
    <property type="entry name" value="NADPH_Cyt_P450_Rdtase_alpha"/>
</dbReference>
<dbReference type="Gene3D" id="1.10.1040.10">
    <property type="entry name" value="N-(1-d-carboxylethyl)-l-norvaline Dehydrogenase, domain 2"/>
    <property type="match status" value="1"/>
</dbReference>
<dbReference type="PRINTS" id="PR00371">
    <property type="entry name" value="FPNCR"/>
</dbReference>
<dbReference type="GO" id="GO:0050667">
    <property type="term" value="P:homocysteine metabolic process"/>
    <property type="evidence" value="ECO:0007669"/>
    <property type="project" value="TreeGrafter"/>
</dbReference>
<evidence type="ECO:0000256" key="7">
    <source>
        <dbReference type="ARBA" id="ARBA00023002"/>
    </source>
</evidence>
<keyword evidence="7" id="KW-0560">Oxidoreductase</keyword>
<comment type="similarity">
    <text evidence="2">Belongs to the flavoprotein pyridine nucleotide cytochrome reductase family.</text>
</comment>
<reference evidence="10" key="1">
    <citation type="submission" date="2022-10" db="EMBL/GenBank/DDBJ databases">
        <title>Tapping the CABI collections for fungal endophytes: first genome assemblies for Collariella, Neodidymelliopsis, Ascochyta clinopodiicola, Didymella pomorum, Didymosphaeria variabile, Neocosmospora piperis and Neocucurbitaria cava.</title>
        <authorList>
            <person name="Hill R."/>
        </authorList>
    </citation>
    <scope>NUCLEOTIDE SEQUENCE</scope>
    <source>
        <strain evidence="10">IMI 360193</strain>
    </source>
</reference>
<comment type="cofactor">
    <cofactor evidence="1">
        <name>FAD</name>
        <dbReference type="ChEBI" id="CHEBI:57692"/>
    </cofactor>
</comment>
<dbReference type="FunFam" id="1.20.990.10:FF:000007">
    <property type="entry name" value="Methionine synthase reductase"/>
    <property type="match status" value="1"/>
</dbReference>
<dbReference type="InterPro" id="IPR001709">
    <property type="entry name" value="Flavoprot_Pyr_Nucl_cyt_Rdtase"/>
</dbReference>
<dbReference type="InterPro" id="IPR017927">
    <property type="entry name" value="FAD-bd_FR_type"/>
</dbReference>
<gene>
    <name evidence="10" type="ORF">N0V87_007074</name>
</gene>
<dbReference type="SUPFAM" id="SSF48179">
    <property type="entry name" value="6-phosphogluconate dehydrogenase C-terminal domain-like"/>
    <property type="match status" value="1"/>
</dbReference>
<evidence type="ECO:0000313" key="11">
    <source>
        <dbReference type="Proteomes" id="UP001140562"/>
    </source>
</evidence>
<feature type="region of interest" description="Disordered" evidence="8">
    <location>
        <begin position="1"/>
        <end position="76"/>
    </location>
</feature>
<organism evidence="10 11">
    <name type="scientific">Didymella glomerata</name>
    <dbReference type="NCBI Taxonomy" id="749621"/>
    <lineage>
        <taxon>Eukaryota</taxon>
        <taxon>Fungi</taxon>
        <taxon>Dikarya</taxon>
        <taxon>Ascomycota</taxon>
        <taxon>Pezizomycotina</taxon>
        <taxon>Dothideomycetes</taxon>
        <taxon>Pleosporomycetidae</taxon>
        <taxon>Pleosporales</taxon>
        <taxon>Pleosporineae</taxon>
        <taxon>Didymellaceae</taxon>
        <taxon>Didymella</taxon>
    </lineage>
</organism>
<protein>
    <recommendedName>
        <fullName evidence="9">FAD-binding FR-type domain-containing protein</fullName>
    </recommendedName>
</protein>
<sequence>MASSTAAMEHQLPHTATSHPDDPILSEPRVVPQLNLKPTHNSSQPEHTSPKSSGESILWSQNSSDDSEAPMTPSTEPDQAIEEIVDKLEDLPTAAVNFNGQTRPRRASTTLISDSPADIQKILGSGETATKLISQCCGGGCCLLKTLQPDTSAPSFVPVVIPDNAAFYSLDLKLGPLALDSELTDVTELPPVNLSFEPLPSREVKHVSEVTKTPPKYVQPHPPYDVFSAPLYHARELTKPGAEKRTIHFDIDVTDYPDEGGVDFKVGGAIGICPPNATEMVDELFDLLGVPKFVRDKPVTLKTQTGRWPTIWGDDQARELVTTRRELLTWCADIQSSPPTKNLLRVMAEYAEAPNEKKILEYLCSAQGQAAFCDLRTTSHLTIPQILSAFPSAKPPLPNLLSVLTQLMPRFYSLSNDPHISSARPGLPGTRRLIEMAVTIHETPDWHAPGAKRTGVGSGFMERIAHQFITAEQEGIEPREILDLRVPMFRGLMANPLSKQFGGEGPMVLIGAGVGMAPFRGFILNRLKNANCANKIWLIQGVRDSMLDELYSGELGDHEREIKKVVQSRKTRVSGQTEAKYVQDEVRMQADIVWFVINALDGRIFVCGSSKGMGEGVMEALIDITMQKGNLSREEAHEFWANKKNDGQYIANIHFRPNVVKSCEEAASVDSTPFDYIVVCSKAIPNTVPKWIASAVTPGHTAIVLLQNGIGIEDEYRTAFPSNPIISTVLYFPATQRPVGVITHGEIERLEIGAFPSSAPDTHAKAFAALLTAAGATAVLHQDVQQIRWTKLLINASWNPICALARSKDTDVLASSSDADSVVEAVMLEIRELAAAYGYDVTLERVQFELGRARARVPLNSGIEPSMLQDVQTGRRIEVEAILGNPVRMAKAKGVRCDRLQLLYVLAKTLDLHLGKSIEG</sequence>
<dbReference type="SUPFAM" id="SSF52343">
    <property type="entry name" value="Ferredoxin reductase-like, C-terminal NADP-linked domain"/>
    <property type="match status" value="1"/>
</dbReference>
<evidence type="ECO:0000256" key="4">
    <source>
        <dbReference type="ARBA" id="ARBA00022630"/>
    </source>
</evidence>
<dbReference type="GO" id="GO:0015940">
    <property type="term" value="P:pantothenate biosynthetic process"/>
    <property type="evidence" value="ECO:0007669"/>
    <property type="project" value="InterPro"/>
</dbReference>
<dbReference type="PANTHER" id="PTHR19384:SF84">
    <property type="entry name" value="METHIONINE SYNTHASE REDUCTASE"/>
    <property type="match status" value="1"/>
</dbReference>
<dbReference type="InterPro" id="IPR001433">
    <property type="entry name" value="OxRdtase_FAD/NAD-bd"/>
</dbReference>
<dbReference type="Gene3D" id="3.40.50.80">
    <property type="entry name" value="Nucleotide-binding domain of ferredoxin-NADP reductase (FNR) module"/>
    <property type="match status" value="1"/>
</dbReference>
<evidence type="ECO:0000256" key="2">
    <source>
        <dbReference type="ARBA" id="ARBA00006105"/>
    </source>
</evidence>
<dbReference type="NCBIfam" id="TIGR00745">
    <property type="entry name" value="apbA_panE"/>
    <property type="match status" value="1"/>
</dbReference>
<dbReference type="Pfam" id="PF00667">
    <property type="entry name" value="FAD_binding_1"/>
    <property type="match status" value="1"/>
</dbReference>
<proteinExistence type="inferred from homology"/>
<dbReference type="GO" id="GO:0030586">
    <property type="term" value="F:[methionine synthase] reductase (NADPH) activity"/>
    <property type="evidence" value="ECO:0007669"/>
    <property type="project" value="TreeGrafter"/>
</dbReference>
<evidence type="ECO:0000259" key="9">
    <source>
        <dbReference type="PROSITE" id="PS51384"/>
    </source>
</evidence>
<dbReference type="InterPro" id="IPR039261">
    <property type="entry name" value="FNR_nucleotide-bd"/>
</dbReference>
<accession>A0A9W9BXF4</accession>
<dbReference type="OrthoDB" id="1856718at2759"/>
<dbReference type="FunFam" id="3.40.50.80:FF:000027">
    <property type="entry name" value="FAD binding domain protein"/>
    <property type="match status" value="1"/>
</dbReference>
<dbReference type="InterPro" id="IPR013332">
    <property type="entry name" value="KPR_N"/>
</dbReference>
<dbReference type="GO" id="GO:0009086">
    <property type="term" value="P:methionine biosynthetic process"/>
    <property type="evidence" value="ECO:0007669"/>
    <property type="project" value="TreeGrafter"/>
</dbReference>
<dbReference type="SUPFAM" id="SSF63380">
    <property type="entry name" value="Riboflavin synthase domain-like"/>
    <property type="match status" value="1"/>
</dbReference>
<dbReference type="AlphaFoldDB" id="A0A9W9BXF4"/>
<dbReference type="Pfam" id="PF08546">
    <property type="entry name" value="ApbA_C"/>
    <property type="match status" value="1"/>
</dbReference>
<dbReference type="Proteomes" id="UP001140562">
    <property type="component" value="Unassembled WGS sequence"/>
</dbReference>
<dbReference type="Gene3D" id="3.40.50.720">
    <property type="entry name" value="NAD(P)-binding Rossmann-like Domain"/>
    <property type="match status" value="1"/>
</dbReference>
<feature type="compositionally biased region" description="Polar residues" evidence="8">
    <location>
        <begin position="36"/>
        <end position="64"/>
    </location>
</feature>
<evidence type="ECO:0000256" key="6">
    <source>
        <dbReference type="ARBA" id="ARBA00022857"/>
    </source>
</evidence>
<keyword evidence="11" id="KW-1185">Reference proteome</keyword>
<evidence type="ECO:0000256" key="5">
    <source>
        <dbReference type="ARBA" id="ARBA00022827"/>
    </source>
</evidence>
<dbReference type="GO" id="GO:0050660">
    <property type="term" value="F:flavin adenine dinucleotide binding"/>
    <property type="evidence" value="ECO:0007669"/>
    <property type="project" value="TreeGrafter"/>
</dbReference>
<dbReference type="InterPro" id="IPR008927">
    <property type="entry name" value="6-PGluconate_DH-like_C_sf"/>
</dbReference>
<dbReference type="Gene3D" id="1.20.990.10">
    <property type="entry name" value="NADPH-cytochrome p450 Reductase, Chain A, domain 3"/>
    <property type="match status" value="1"/>
</dbReference>
<comment type="caution">
    <text evidence="10">The sequence shown here is derived from an EMBL/GenBank/DDBJ whole genome shotgun (WGS) entry which is preliminary data.</text>
</comment>
<dbReference type="EMBL" id="JAPEUV010000082">
    <property type="protein sequence ID" value="KAJ4334131.1"/>
    <property type="molecule type" value="Genomic_DNA"/>
</dbReference>
<feature type="domain" description="FAD-binding FR-type" evidence="9">
    <location>
        <begin position="224"/>
        <end position="494"/>
    </location>
</feature>
<name>A0A9W9BXF4_9PLEO</name>
<evidence type="ECO:0000256" key="1">
    <source>
        <dbReference type="ARBA" id="ARBA00001974"/>
    </source>
</evidence>
<dbReference type="GO" id="GO:0008677">
    <property type="term" value="F:2-dehydropantoate 2-reductase activity"/>
    <property type="evidence" value="ECO:0007669"/>
    <property type="project" value="InterPro"/>
</dbReference>
<dbReference type="Gene3D" id="2.40.30.10">
    <property type="entry name" value="Translation factors"/>
    <property type="match status" value="1"/>
</dbReference>
<dbReference type="InterPro" id="IPR013752">
    <property type="entry name" value="KPA_reductase"/>
</dbReference>
<evidence type="ECO:0000313" key="10">
    <source>
        <dbReference type="EMBL" id="KAJ4334131.1"/>
    </source>
</evidence>
<evidence type="ECO:0000256" key="8">
    <source>
        <dbReference type="SAM" id="MobiDB-lite"/>
    </source>
</evidence>
<keyword evidence="5" id="KW-0274">FAD</keyword>